<evidence type="ECO:0000256" key="9">
    <source>
        <dbReference type="SAM" id="MobiDB-lite"/>
    </source>
</evidence>
<comment type="similarity">
    <text evidence="8">Belongs to the SLX1 family.</text>
</comment>
<comment type="caution">
    <text evidence="8">Lacks conserved residue(s) required for the propagation of feature annotation.</text>
</comment>
<keyword evidence="6 8" id="KW-0234">DNA repair</keyword>
<dbReference type="Gene3D" id="3.40.1440.10">
    <property type="entry name" value="GIY-YIG endonuclease"/>
    <property type="match status" value="1"/>
</dbReference>
<dbReference type="InterPro" id="IPR000305">
    <property type="entry name" value="GIY-YIG_endonuc"/>
</dbReference>
<dbReference type="GO" id="GO:0033557">
    <property type="term" value="C:Slx1-Slx4 complex"/>
    <property type="evidence" value="ECO:0007669"/>
    <property type="project" value="UniProtKB-UniRule"/>
</dbReference>
<evidence type="ECO:0000256" key="2">
    <source>
        <dbReference type="ARBA" id="ARBA00022759"/>
    </source>
</evidence>
<dbReference type="PANTHER" id="PTHR20208">
    <property type="entry name" value="STRUCTURE-SPECIFIC ENDONUCLEASE SUBUNIT SLX1"/>
    <property type="match status" value="1"/>
</dbReference>
<protein>
    <recommendedName>
        <fullName evidence="8">Structure-specific endonuclease subunit SLX1 homolog</fullName>
        <ecNumber evidence="8">3.1.-.-</ecNumber>
    </recommendedName>
</protein>
<name>A0AAP0GGI1_9ASPA</name>
<evidence type="ECO:0000256" key="1">
    <source>
        <dbReference type="ARBA" id="ARBA00022722"/>
    </source>
</evidence>
<gene>
    <name evidence="11" type="ORF">KSP39_PZI001172</name>
</gene>
<dbReference type="InterPro" id="IPR050381">
    <property type="entry name" value="SLX1_endonuclease"/>
</dbReference>
<keyword evidence="4 8" id="KW-0378">Hydrolase</keyword>
<comment type="function">
    <text evidence="8">Catalytic subunit of a heterodimeric structure-specific endonuclease that resolves DNA secondary structures generated during DNA repair and recombination. Has endonuclease activity towards branched DNA substrates, introducing single-strand cuts in duplex DNA close to junctions with ss-DNA.</text>
</comment>
<dbReference type="PANTHER" id="PTHR20208:SF10">
    <property type="entry name" value="STRUCTURE-SPECIFIC ENDONUCLEASE SUBUNIT SLX1"/>
    <property type="match status" value="1"/>
</dbReference>
<evidence type="ECO:0000256" key="6">
    <source>
        <dbReference type="ARBA" id="ARBA00023204"/>
    </source>
</evidence>
<keyword evidence="1 8" id="KW-0540">Nuclease</keyword>
<evidence type="ECO:0000256" key="7">
    <source>
        <dbReference type="ARBA" id="ARBA00023242"/>
    </source>
</evidence>
<evidence type="ECO:0000313" key="11">
    <source>
        <dbReference type="EMBL" id="KAK8957796.1"/>
    </source>
</evidence>
<feature type="region of interest" description="Disordered" evidence="9">
    <location>
        <begin position="247"/>
        <end position="284"/>
    </location>
</feature>
<dbReference type="GO" id="GO:0017108">
    <property type="term" value="F:5'-flap endonuclease activity"/>
    <property type="evidence" value="ECO:0007669"/>
    <property type="project" value="InterPro"/>
</dbReference>
<evidence type="ECO:0000256" key="8">
    <source>
        <dbReference type="HAMAP-Rule" id="MF_03100"/>
    </source>
</evidence>
<dbReference type="GO" id="GO:0000724">
    <property type="term" value="P:double-strand break repair via homologous recombination"/>
    <property type="evidence" value="ECO:0007669"/>
    <property type="project" value="TreeGrafter"/>
</dbReference>
<comment type="cofactor">
    <cofactor evidence="8">
        <name>a divalent metal cation</name>
        <dbReference type="ChEBI" id="CHEBI:60240"/>
    </cofactor>
</comment>
<reference evidence="11 12" key="1">
    <citation type="journal article" date="2022" name="Nat. Plants">
        <title>Genomes of leafy and leafless Platanthera orchids illuminate the evolution of mycoheterotrophy.</title>
        <authorList>
            <person name="Li M.H."/>
            <person name="Liu K.W."/>
            <person name="Li Z."/>
            <person name="Lu H.C."/>
            <person name="Ye Q.L."/>
            <person name="Zhang D."/>
            <person name="Wang J.Y."/>
            <person name="Li Y.F."/>
            <person name="Zhong Z.M."/>
            <person name="Liu X."/>
            <person name="Yu X."/>
            <person name="Liu D.K."/>
            <person name="Tu X.D."/>
            <person name="Liu B."/>
            <person name="Hao Y."/>
            <person name="Liao X.Y."/>
            <person name="Jiang Y.T."/>
            <person name="Sun W.H."/>
            <person name="Chen J."/>
            <person name="Chen Y.Q."/>
            <person name="Ai Y."/>
            <person name="Zhai J.W."/>
            <person name="Wu S.S."/>
            <person name="Zhou Z."/>
            <person name="Hsiao Y.Y."/>
            <person name="Wu W.L."/>
            <person name="Chen Y.Y."/>
            <person name="Lin Y.F."/>
            <person name="Hsu J.L."/>
            <person name="Li C.Y."/>
            <person name="Wang Z.W."/>
            <person name="Zhao X."/>
            <person name="Zhong W.Y."/>
            <person name="Ma X.K."/>
            <person name="Ma L."/>
            <person name="Huang J."/>
            <person name="Chen G.Z."/>
            <person name="Huang M.Z."/>
            <person name="Huang L."/>
            <person name="Peng D.H."/>
            <person name="Luo Y.B."/>
            <person name="Zou S.Q."/>
            <person name="Chen S.P."/>
            <person name="Lan S."/>
            <person name="Tsai W.C."/>
            <person name="Van de Peer Y."/>
            <person name="Liu Z.J."/>
        </authorList>
    </citation>
    <scope>NUCLEOTIDE SEQUENCE [LARGE SCALE GENOMIC DNA]</scope>
    <source>
        <strain evidence="11">Lor287</strain>
    </source>
</reference>
<comment type="subunit">
    <text evidence="8">Forms a heterodimer with a member of the SLX4 family.</text>
</comment>
<proteinExistence type="inferred from homology"/>
<dbReference type="InterPro" id="IPR035901">
    <property type="entry name" value="GIY-YIG_endonuc_sf"/>
</dbReference>
<sequence>MRARRSRCKANEVVEARDMEKQLFLHNSDEEAGEAEVVKGFFACYLLCSLSPRHRGHTYIGFTVNPQRRIKQHNGEKRCGAWRTKRGRPWEMVMCIYGFPSNVSALQFEWAWQHPTESLAVRKAASSFKSLSGITNKIKLAYTMLTLSCWENLKLTVNFFSTKYTKYIAGCPRLPNQMRLDICGMEDLHCYVEGQAFQSSQADEEEDDGETNIDLELGCSVFSEEHHWSSSHGSKILMEMTEFETMRASASLTPSSPGEDAGMGKAEMSTNQSTPRSSENEEVTLSPEINVINLCTPSSGIIRSKTKRALFDSDIVDLTYSPVVIQL</sequence>
<dbReference type="PROSITE" id="PS50164">
    <property type="entry name" value="GIY_YIG"/>
    <property type="match status" value="1"/>
</dbReference>
<organism evidence="11 12">
    <name type="scientific">Platanthera zijinensis</name>
    <dbReference type="NCBI Taxonomy" id="2320716"/>
    <lineage>
        <taxon>Eukaryota</taxon>
        <taxon>Viridiplantae</taxon>
        <taxon>Streptophyta</taxon>
        <taxon>Embryophyta</taxon>
        <taxon>Tracheophyta</taxon>
        <taxon>Spermatophyta</taxon>
        <taxon>Magnoliopsida</taxon>
        <taxon>Liliopsida</taxon>
        <taxon>Asparagales</taxon>
        <taxon>Orchidaceae</taxon>
        <taxon>Orchidoideae</taxon>
        <taxon>Orchideae</taxon>
        <taxon>Orchidinae</taxon>
        <taxon>Platanthera</taxon>
    </lineage>
</organism>
<evidence type="ECO:0000256" key="4">
    <source>
        <dbReference type="ARBA" id="ARBA00022801"/>
    </source>
</evidence>
<evidence type="ECO:0000256" key="5">
    <source>
        <dbReference type="ARBA" id="ARBA00023172"/>
    </source>
</evidence>
<feature type="domain" description="GIY-YIG" evidence="10">
    <location>
        <begin position="40"/>
        <end position="122"/>
    </location>
</feature>
<comment type="subcellular location">
    <subcellularLocation>
        <location evidence="8">Nucleus</location>
    </subcellularLocation>
</comment>
<evidence type="ECO:0000259" key="10">
    <source>
        <dbReference type="PROSITE" id="PS50164"/>
    </source>
</evidence>
<dbReference type="Proteomes" id="UP001418222">
    <property type="component" value="Unassembled WGS sequence"/>
</dbReference>
<keyword evidence="2 8" id="KW-0255">Endonuclease</keyword>
<evidence type="ECO:0000313" key="12">
    <source>
        <dbReference type="Proteomes" id="UP001418222"/>
    </source>
</evidence>
<dbReference type="GO" id="GO:0008821">
    <property type="term" value="F:crossover junction DNA endonuclease activity"/>
    <property type="evidence" value="ECO:0007669"/>
    <property type="project" value="TreeGrafter"/>
</dbReference>
<dbReference type="EC" id="3.1.-.-" evidence="8"/>
<keyword evidence="3 8" id="KW-0227">DNA damage</keyword>
<accession>A0AAP0GGI1</accession>
<dbReference type="CDD" id="cd10455">
    <property type="entry name" value="GIY-YIG_SLX1"/>
    <property type="match status" value="1"/>
</dbReference>
<dbReference type="Pfam" id="PF01541">
    <property type="entry name" value="GIY-YIG"/>
    <property type="match status" value="1"/>
</dbReference>
<dbReference type="FunFam" id="3.40.1440.10:FF:000005">
    <property type="entry name" value="Structure-specific endonuclease subunit SLX1 homolog"/>
    <property type="match status" value="1"/>
</dbReference>
<evidence type="ECO:0000256" key="3">
    <source>
        <dbReference type="ARBA" id="ARBA00022763"/>
    </source>
</evidence>
<dbReference type="EMBL" id="JBBWWQ010000001">
    <property type="protein sequence ID" value="KAK8957796.1"/>
    <property type="molecule type" value="Genomic_DNA"/>
</dbReference>
<feature type="compositionally biased region" description="Polar residues" evidence="9">
    <location>
        <begin position="268"/>
        <end position="277"/>
    </location>
</feature>
<keyword evidence="7 8" id="KW-0539">Nucleus</keyword>
<keyword evidence="12" id="KW-1185">Reference proteome</keyword>
<comment type="caution">
    <text evidence="11">The sequence shown here is derived from an EMBL/GenBank/DDBJ whole genome shotgun (WGS) entry which is preliminary data.</text>
</comment>
<dbReference type="HAMAP" id="MF_03100">
    <property type="entry name" value="Endonuc_su_Slx1"/>
    <property type="match status" value="1"/>
</dbReference>
<dbReference type="AlphaFoldDB" id="A0AAP0GGI1"/>
<keyword evidence="5 8" id="KW-0233">DNA recombination</keyword>
<dbReference type="InterPro" id="IPR027520">
    <property type="entry name" value="Slx1"/>
</dbReference>